<dbReference type="EMBL" id="JABXYK010000009">
    <property type="protein sequence ID" value="NVP56781.1"/>
    <property type="molecule type" value="Genomic_DNA"/>
</dbReference>
<organism evidence="1 2">
    <name type="scientific">Mycoplana rhizolycopersici</name>
    <dbReference type="NCBI Taxonomy" id="2746702"/>
    <lineage>
        <taxon>Bacteria</taxon>
        <taxon>Pseudomonadati</taxon>
        <taxon>Pseudomonadota</taxon>
        <taxon>Alphaproteobacteria</taxon>
        <taxon>Hyphomicrobiales</taxon>
        <taxon>Rhizobiaceae</taxon>
        <taxon>Mycoplana</taxon>
    </lineage>
</organism>
<dbReference type="RefSeq" id="WP_176950817.1">
    <property type="nucleotide sequence ID" value="NZ_JABXYK010000009.1"/>
</dbReference>
<evidence type="ECO:0000313" key="2">
    <source>
        <dbReference type="Proteomes" id="UP000659172"/>
    </source>
</evidence>
<proteinExistence type="predicted"/>
<dbReference type="Proteomes" id="UP000659172">
    <property type="component" value="Unassembled WGS sequence"/>
</dbReference>
<name>A0ABX2QG70_9HYPH</name>
<comment type="caution">
    <text evidence="1">The sequence shown here is derived from an EMBL/GenBank/DDBJ whole genome shotgun (WGS) entry which is preliminary data.</text>
</comment>
<dbReference type="Pfam" id="PF04655">
    <property type="entry name" value="APH_6_hur"/>
    <property type="match status" value="1"/>
</dbReference>
<keyword evidence="2" id="KW-1185">Reference proteome</keyword>
<reference evidence="1 2" key="1">
    <citation type="submission" date="2020-06" db="EMBL/GenBank/DDBJ databases">
        <title>Rhizobium sp.nov. isolated from the tomato plant.</title>
        <authorList>
            <person name="Thin K.K."/>
            <person name="Zhang X."/>
            <person name="He S."/>
        </authorList>
    </citation>
    <scope>NUCLEOTIDE SEQUENCE [LARGE SCALE GENOMIC DNA]</scope>
    <source>
        <strain evidence="1 2">DBTS2</strain>
    </source>
</reference>
<protein>
    <submittedName>
        <fullName evidence="1">APH(6) family putative aminoglycoside O-phosphotransferase</fullName>
    </submittedName>
</protein>
<dbReference type="InterPro" id="IPR006748">
    <property type="entry name" value="NH2Glyco/OHUrea_AB-resist_kin"/>
</dbReference>
<sequence>MRGSYFTSNPLLDPFVRKWKLVPDGVAVATPSSHLLPVQWYGRPAMLKVATVPDEATGGRLMAWWNGEGAASVYAAEGDAILLERACGAQSLAALARSGRDDEATHILCTAVERLHRPQPRALPELVPLGKWFEALEPGAVSHGGILHRCAATARELLASQREMVVLHGDVHHDNFLDFGERGWLAIDPKGLLGERVFDYANIFCNPDLADPSVPVATLPERFAARLGIVCAEADLDPHRLLQWIVAWAGLSAVWYLDDGMPADIDLAVAALAAAELDS</sequence>
<accession>A0ABX2QG70</accession>
<gene>
    <name evidence="1" type="ORF">HV823_16115</name>
</gene>
<dbReference type="InterPro" id="IPR011009">
    <property type="entry name" value="Kinase-like_dom_sf"/>
</dbReference>
<evidence type="ECO:0000313" key="1">
    <source>
        <dbReference type="EMBL" id="NVP56781.1"/>
    </source>
</evidence>
<dbReference type="SUPFAM" id="SSF56112">
    <property type="entry name" value="Protein kinase-like (PK-like)"/>
    <property type="match status" value="1"/>
</dbReference>